<evidence type="ECO:0000256" key="5">
    <source>
        <dbReference type="SAM" id="MobiDB-lite"/>
    </source>
</evidence>
<evidence type="ECO:0000313" key="7">
    <source>
        <dbReference type="EMBL" id="MDX3705790.1"/>
    </source>
</evidence>
<dbReference type="PANTHER" id="PTHR47506:SF1">
    <property type="entry name" value="HTH-TYPE TRANSCRIPTIONAL REGULATOR YJDC"/>
    <property type="match status" value="1"/>
</dbReference>
<dbReference type="SUPFAM" id="SSF46689">
    <property type="entry name" value="Homeodomain-like"/>
    <property type="match status" value="1"/>
</dbReference>
<dbReference type="RefSeq" id="WP_159058548.1">
    <property type="nucleotide sequence ID" value="NZ_JARAYT010000031.1"/>
</dbReference>
<evidence type="ECO:0000259" key="6">
    <source>
        <dbReference type="PROSITE" id="PS50977"/>
    </source>
</evidence>
<evidence type="ECO:0000313" key="8">
    <source>
        <dbReference type="Proteomes" id="UP001271274"/>
    </source>
</evidence>
<accession>A0ABU4NRU2</accession>
<keyword evidence="3" id="KW-0804">Transcription</keyword>
<keyword evidence="8" id="KW-1185">Reference proteome</keyword>
<feature type="compositionally biased region" description="Basic residues" evidence="5">
    <location>
        <begin position="197"/>
        <end position="208"/>
    </location>
</feature>
<evidence type="ECO:0000256" key="2">
    <source>
        <dbReference type="ARBA" id="ARBA00023125"/>
    </source>
</evidence>
<dbReference type="EMBL" id="JARAYU010000021">
    <property type="protein sequence ID" value="MDX3705790.1"/>
    <property type="molecule type" value="Genomic_DNA"/>
</dbReference>
<dbReference type="Pfam" id="PF00440">
    <property type="entry name" value="TetR_N"/>
    <property type="match status" value="1"/>
</dbReference>
<evidence type="ECO:0000256" key="3">
    <source>
        <dbReference type="ARBA" id="ARBA00023163"/>
    </source>
</evidence>
<feature type="DNA-binding region" description="H-T-H motif" evidence="4">
    <location>
        <begin position="24"/>
        <end position="43"/>
    </location>
</feature>
<dbReference type="PRINTS" id="PR00455">
    <property type="entry name" value="HTHTETR"/>
</dbReference>
<gene>
    <name evidence="7" type="ORF">PV662_39850</name>
</gene>
<name>A0ABU4NRU2_9ACTN</name>
<dbReference type="InterPro" id="IPR009057">
    <property type="entry name" value="Homeodomain-like_sf"/>
</dbReference>
<dbReference type="PROSITE" id="PS50977">
    <property type="entry name" value="HTH_TETR_2"/>
    <property type="match status" value="1"/>
</dbReference>
<keyword evidence="1" id="KW-0805">Transcription regulation</keyword>
<keyword evidence="2 4" id="KW-0238">DNA-binding</keyword>
<dbReference type="InterPro" id="IPR036271">
    <property type="entry name" value="Tet_transcr_reg_TetR-rel_C_sf"/>
</dbReference>
<proteinExistence type="predicted"/>
<comment type="caution">
    <text evidence="7">The sequence shown here is derived from an EMBL/GenBank/DDBJ whole genome shotgun (WGS) entry which is preliminary data.</text>
</comment>
<dbReference type="PANTHER" id="PTHR47506">
    <property type="entry name" value="TRANSCRIPTIONAL REGULATORY PROTEIN"/>
    <property type="match status" value="1"/>
</dbReference>
<evidence type="ECO:0000256" key="4">
    <source>
        <dbReference type="PROSITE-ProRule" id="PRU00335"/>
    </source>
</evidence>
<sequence>MSSTPFRIIEATRRLMAQRGARIAMADVARAAGISRQAVYLHFSSRASLFVAVVRHMDDQEDIRRRCEQALAHDDPAEALEAFVIAWLRYAAKIHPVASALLASRHEDPDAMTAWNDRMGELRAGFLHATQRLATASRLRSGLDPATAADLAWAMTSIPVWEQLTIDRGWTPDAVRQHLADAVSSAVTTAHGAPKPTHSHRRKPVLPP</sequence>
<dbReference type="Gene3D" id="1.10.357.10">
    <property type="entry name" value="Tetracycline Repressor, domain 2"/>
    <property type="match status" value="1"/>
</dbReference>
<dbReference type="SUPFAM" id="SSF48498">
    <property type="entry name" value="Tetracyclin repressor-like, C-terminal domain"/>
    <property type="match status" value="1"/>
</dbReference>
<dbReference type="InterPro" id="IPR001647">
    <property type="entry name" value="HTH_TetR"/>
</dbReference>
<organism evidence="7 8">
    <name type="scientific">Streptomyces europaeiscabiei</name>
    <dbReference type="NCBI Taxonomy" id="146819"/>
    <lineage>
        <taxon>Bacteria</taxon>
        <taxon>Bacillati</taxon>
        <taxon>Actinomycetota</taxon>
        <taxon>Actinomycetes</taxon>
        <taxon>Kitasatosporales</taxon>
        <taxon>Streptomycetaceae</taxon>
        <taxon>Streptomyces</taxon>
    </lineage>
</organism>
<reference evidence="7 8" key="1">
    <citation type="journal article" date="2023" name="Microb. Genom.">
        <title>Mesoterricola silvestris gen. nov., sp. nov., Mesoterricola sediminis sp. nov., Geothrix oryzae sp. nov., Geothrix edaphica sp. nov., Geothrix rubra sp. nov., and Geothrix limicola sp. nov., six novel members of Acidobacteriota isolated from soils.</title>
        <authorList>
            <person name="Weisberg A.J."/>
            <person name="Pearce E."/>
            <person name="Kramer C.G."/>
            <person name="Chang J.H."/>
            <person name="Clarke C.R."/>
        </authorList>
    </citation>
    <scope>NUCLEOTIDE SEQUENCE [LARGE SCALE GENOMIC DNA]</scope>
    <source>
        <strain evidence="7 8">ID09-01A</strain>
    </source>
</reference>
<protein>
    <submittedName>
        <fullName evidence="7">TetR family transcriptional regulator</fullName>
    </submittedName>
</protein>
<feature type="region of interest" description="Disordered" evidence="5">
    <location>
        <begin position="186"/>
        <end position="208"/>
    </location>
</feature>
<feature type="domain" description="HTH tetR-type" evidence="6">
    <location>
        <begin position="2"/>
        <end position="61"/>
    </location>
</feature>
<evidence type="ECO:0000256" key="1">
    <source>
        <dbReference type="ARBA" id="ARBA00023015"/>
    </source>
</evidence>
<dbReference type="Proteomes" id="UP001271274">
    <property type="component" value="Unassembled WGS sequence"/>
</dbReference>